<name>A0ABX3G8X3_9ACTN</name>
<accession>A0ABX3G8X3</accession>
<organism evidence="1 2">
    <name type="scientific">Streptomyces amritsarensis</name>
    <dbReference type="NCBI Taxonomy" id="681158"/>
    <lineage>
        <taxon>Bacteria</taxon>
        <taxon>Bacillati</taxon>
        <taxon>Actinomycetota</taxon>
        <taxon>Actinomycetes</taxon>
        <taxon>Kitasatosporales</taxon>
        <taxon>Streptomycetaceae</taxon>
        <taxon>Streptomyces</taxon>
    </lineage>
</organism>
<comment type="caution">
    <text evidence="1">The sequence shown here is derived from an EMBL/GenBank/DDBJ whole genome shotgun (WGS) entry which is preliminary data.</text>
</comment>
<evidence type="ECO:0000313" key="2">
    <source>
        <dbReference type="Proteomes" id="UP000187151"/>
    </source>
</evidence>
<protein>
    <submittedName>
        <fullName evidence="1">Uncharacterized protein</fullName>
    </submittedName>
</protein>
<sequence>MPKGIPALDRRFRRLKQLQDSGQVGPVNEAMKTVWQGGNKPERVYLRSRLLLSGPKDLAPPLTQLLAPRGIALRFYLLSVFEAHCRLKPGEAWTSSRKLTGHLGWSDFVAVDSAYSSQKGGVYLRENVLQERDGQSSRVRQVQGALRALETVGGEGQALVQVPRKKNGTRDYEAFSLMPESGRGKLLTPADYVVPEPAARGVFSIPSDFFLQGWVQVLTPAEVATWLILQLLSQAFPAQHSESGVYLYAKRREGLFRLKRDSYEDSCNALRNLGLIREPRQPEPVATDTESPVEDVMEVDPRVFDFSFMDFDLDSPPKYEPNRHQVADDGLHQPALETALKEVVIWRDGKNKAKHQ</sequence>
<dbReference type="EMBL" id="MQUR01000005">
    <property type="protein sequence ID" value="OLZ72586.1"/>
    <property type="molecule type" value="Genomic_DNA"/>
</dbReference>
<dbReference type="RefSeq" id="WP_076043258.1">
    <property type="nucleotide sequence ID" value="NZ_MQUR01000005.1"/>
</dbReference>
<dbReference type="Proteomes" id="UP000187151">
    <property type="component" value="Unassembled WGS sequence"/>
</dbReference>
<proteinExistence type="predicted"/>
<gene>
    <name evidence="1" type="ORF">AVW11_04120</name>
</gene>
<evidence type="ECO:0000313" key="1">
    <source>
        <dbReference type="EMBL" id="OLZ72586.1"/>
    </source>
</evidence>
<keyword evidence="2" id="KW-1185">Reference proteome</keyword>
<reference evidence="1 2" key="1">
    <citation type="submission" date="2016-01" db="EMBL/GenBank/DDBJ databases">
        <title>Streptomyces amritsarensis strain MTCC 11845 genome sequencing and assembly.</title>
        <authorList>
            <person name="Sharma D."/>
            <person name="Nair G.R."/>
            <person name="Kaur G."/>
            <person name="Manhas R.K."/>
            <person name="Mayilraj S."/>
        </authorList>
    </citation>
    <scope>NUCLEOTIDE SEQUENCE [LARGE SCALE GENOMIC DNA]</scope>
    <source>
        <strain evidence="1 2">MTCC 11845</strain>
    </source>
</reference>